<reference evidence="3" key="2">
    <citation type="submission" date="2016-06" db="EMBL/GenBank/DDBJ databases">
        <title>Towards a vaccine: An investigation of Klebsiella pneumoniae surface antigens.</title>
        <authorList>
            <person name="Follador R."/>
            <person name="Heinz E."/>
            <person name="Wyres K.L."/>
            <person name="Ellington M.J."/>
            <person name="Kowarik M."/>
            <person name="Holt K.E."/>
            <person name="Thomson N.R."/>
        </authorList>
    </citation>
    <scope>NUCLEOTIDE SEQUENCE</scope>
    <source>
        <strain evidence="3">426</strain>
    </source>
</reference>
<evidence type="ECO:0000313" key="3">
    <source>
        <dbReference type="EMBL" id="CZQ24943.1"/>
    </source>
</evidence>
<dbReference type="AlphaFoldDB" id="A0A193SED8"/>
<evidence type="ECO:0000256" key="1">
    <source>
        <dbReference type="ARBA" id="ARBA00022676"/>
    </source>
</evidence>
<dbReference type="PANTHER" id="PTHR34136">
    <property type="match status" value="1"/>
</dbReference>
<dbReference type="RefSeq" id="WP_038807669.1">
    <property type="nucleotide sequence ID" value="NZ_BIKP01000017.1"/>
</dbReference>
<dbReference type="InterPro" id="IPR004629">
    <property type="entry name" value="WecG_TagA_CpsF"/>
</dbReference>
<dbReference type="EMBL" id="LT174580">
    <property type="protein sequence ID" value="CZQ24943.1"/>
    <property type="molecule type" value="Genomic_DNA"/>
</dbReference>
<organism evidence="3">
    <name type="scientific">Klebsiella pneumoniae</name>
    <dbReference type="NCBI Taxonomy" id="573"/>
    <lineage>
        <taxon>Bacteria</taxon>
        <taxon>Pseudomonadati</taxon>
        <taxon>Pseudomonadota</taxon>
        <taxon>Gammaproteobacteria</taxon>
        <taxon>Enterobacterales</taxon>
        <taxon>Enterobacteriaceae</taxon>
        <taxon>Klebsiella/Raoultella group</taxon>
        <taxon>Klebsiella</taxon>
        <taxon>Klebsiella pneumoniae complex</taxon>
    </lineage>
</organism>
<dbReference type="Pfam" id="PF03808">
    <property type="entry name" value="Glyco_tran_WecG"/>
    <property type="match status" value="1"/>
</dbReference>
<keyword evidence="2 3" id="KW-0808">Transferase</keyword>
<accession>A0A193SED8</accession>
<dbReference type="CDD" id="cd06533">
    <property type="entry name" value="Glyco_transf_WecG_TagA"/>
    <property type="match status" value="1"/>
</dbReference>
<name>A0A193SED8_KLEPN</name>
<sequence>MKGKINPVSLLKDKIGLNENRALMNTSGIVTFLNLYSYYLYRKNVEDYRGYDLIFCDGILLQKMVSLIGLKPKRVSFDMTSLAPLVFKDAIANNKKIAIVGSDANSITMMNDLLKEKYPEIRIVYSRHGYFADQNEVARCLDKLLEIDPHIVIAGLGTPLQDQFLSQLKSKGWFGVGYTCGGFIHQTAKKGISYYPVFVDKLNLRWLYRIYDEPKLMKRYFLYYPYSAMLFIKDVISYKLKKNF</sequence>
<dbReference type="EC" id="2.4.1.187" evidence="3"/>
<dbReference type="GO" id="GO:0047244">
    <property type="term" value="F:N-acetylglucosaminyldiphosphoundecaprenol N-acetyl-beta-D-mannosaminyltransferase activity"/>
    <property type="evidence" value="ECO:0007669"/>
    <property type="project" value="UniProtKB-EC"/>
</dbReference>
<reference evidence="3" key="1">
    <citation type="submission" date="2016-02" db="EMBL/GenBank/DDBJ databases">
        <authorList>
            <person name="Wen L."/>
            <person name="He K."/>
            <person name="Yang H."/>
        </authorList>
    </citation>
    <scope>NUCLEOTIDE SEQUENCE</scope>
    <source>
        <strain evidence="3">426</strain>
    </source>
</reference>
<protein>
    <submittedName>
        <fullName evidence="3">Glycosyl transferase WecB</fullName>
        <ecNumber evidence="3">2.4.1.187</ecNumber>
    </submittedName>
</protein>
<proteinExistence type="predicted"/>
<evidence type="ECO:0000256" key="2">
    <source>
        <dbReference type="ARBA" id="ARBA00022679"/>
    </source>
</evidence>
<gene>
    <name evidence="3" type="primary">wecB</name>
</gene>
<dbReference type="PANTHER" id="PTHR34136:SF1">
    <property type="entry name" value="UDP-N-ACETYL-D-MANNOSAMINURONIC ACID TRANSFERASE"/>
    <property type="match status" value="1"/>
</dbReference>
<keyword evidence="1 3" id="KW-0328">Glycosyltransferase</keyword>